<organism evidence="1 2">
    <name type="scientific">Vibrio campbellii (strain ATCC BAA-1116)</name>
    <dbReference type="NCBI Taxonomy" id="2902295"/>
    <lineage>
        <taxon>Bacteria</taxon>
        <taxon>Pseudomonadati</taxon>
        <taxon>Pseudomonadota</taxon>
        <taxon>Gammaproteobacteria</taxon>
        <taxon>Vibrionales</taxon>
        <taxon>Vibrionaceae</taxon>
        <taxon>Vibrio</taxon>
    </lineage>
</organism>
<protein>
    <submittedName>
        <fullName evidence="1">Uncharacterized protein</fullName>
    </submittedName>
</protein>
<dbReference type="RefSeq" id="WP_012127129.1">
    <property type="nucleotide sequence ID" value="NC_009783.1"/>
</dbReference>
<dbReference type="REBASE" id="16085">
    <property type="entry name" value="VhaBBORF1115P"/>
</dbReference>
<sequence length="81" mass="9652">MTIFKKEADFEQAFIEVLIDKGWEREVLKNKTEADLLQNWANILFENNRQRDRLNDVPLTNGEMQQIMEQIKELKTLMPIS</sequence>
<name>A7MSG8_VIBC1</name>
<proteinExistence type="predicted"/>
<dbReference type="PATRIC" id="fig|338187.36.peg.1054"/>
<gene>
    <name evidence="1" type="ordered locus">VIBHAR_01117</name>
</gene>
<accession>A7MSG8</accession>
<dbReference type="EMBL" id="CP000789">
    <property type="protein sequence ID" value="ABU70108.1"/>
    <property type="molecule type" value="Genomic_DNA"/>
</dbReference>
<dbReference type="AlphaFoldDB" id="A7MSG8"/>
<dbReference type="Proteomes" id="UP000008152">
    <property type="component" value="Chromosome I"/>
</dbReference>
<dbReference type="KEGG" id="vha:VIBHAR_01117"/>
<evidence type="ECO:0000313" key="1">
    <source>
        <dbReference type="EMBL" id="ABU70108.1"/>
    </source>
</evidence>
<evidence type="ECO:0000313" key="2">
    <source>
        <dbReference type="Proteomes" id="UP000008152"/>
    </source>
</evidence>
<reference evidence="1 2" key="1">
    <citation type="submission" date="2007-08" db="EMBL/GenBank/DDBJ databases">
        <authorList>
            <consortium name="The Vibrio harveyi Genome Sequencing Project"/>
            <person name="Bassler B."/>
            <person name="Clifton S.W."/>
            <person name="Fulton L."/>
            <person name="Delehaunty K."/>
            <person name="Fronick C."/>
            <person name="Harrison M."/>
            <person name="Markivic C."/>
            <person name="Fulton R."/>
            <person name="Tin-Wollam A.-M."/>
            <person name="Shah N."/>
            <person name="Pepin K."/>
            <person name="Nash W."/>
            <person name="Thiruvilangam P."/>
            <person name="Bhonagiri V."/>
            <person name="Waters C."/>
            <person name="Tu K.C."/>
            <person name="Irgon J."/>
            <person name="Wilson R.K."/>
        </authorList>
    </citation>
    <scope>NUCLEOTIDE SEQUENCE [LARGE SCALE GENOMIC DNA]</scope>
    <source>
        <strain evidence="2">ATCC BAA-1116 / BB120</strain>
    </source>
</reference>